<reference evidence="1" key="1">
    <citation type="submission" date="2021-05" db="EMBL/GenBank/DDBJ databases">
        <authorList>
            <person name="Alioto T."/>
            <person name="Alioto T."/>
            <person name="Gomez Garrido J."/>
        </authorList>
    </citation>
    <scope>NUCLEOTIDE SEQUENCE</scope>
</reference>
<dbReference type="EMBL" id="HBUF01529225">
    <property type="protein sequence ID" value="CAG6751240.1"/>
    <property type="molecule type" value="Transcribed_RNA"/>
</dbReference>
<dbReference type="EMBL" id="HBUF01529231">
    <property type="protein sequence ID" value="CAG6751272.1"/>
    <property type="molecule type" value="Transcribed_RNA"/>
</dbReference>
<dbReference type="EMBL" id="HBUF01529233">
    <property type="protein sequence ID" value="CAG6751287.1"/>
    <property type="molecule type" value="Transcribed_RNA"/>
</dbReference>
<organism evidence="1">
    <name type="scientific">Cacopsylla melanoneura</name>
    <dbReference type="NCBI Taxonomy" id="428564"/>
    <lineage>
        <taxon>Eukaryota</taxon>
        <taxon>Metazoa</taxon>
        <taxon>Ecdysozoa</taxon>
        <taxon>Arthropoda</taxon>
        <taxon>Hexapoda</taxon>
        <taxon>Insecta</taxon>
        <taxon>Pterygota</taxon>
        <taxon>Neoptera</taxon>
        <taxon>Paraneoptera</taxon>
        <taxon>Hemiptera</taxon>
        <taxon>Sternorrhyncha</taxon>
        <taxon>Psylloidea</taxon>
        <taxon>Psyllidae</taxon>
        <taxon>Psyllinae</taxon>
        <taxon>Cacopsylla</taxon>
    </lineage>
</organism>
<dbReference type="EMBL" id="HBUF01529223">
    <property type="protein sequence ID" value="CAG6751225.1"/>
    <property type="molecule type" value="Transcribed_RNA"/>
</dbReference>
<proteinExistence type="predicted"/>
<name>A0A8D8ZPT8_9HEMI</name>
<protein>
    <submittedName>
        <fullName evidence="1">Uncharacterized protein</fullName>
    </submittedName>
</protein>
<dbReference type="EMBL" id="HBUF01529224">
    <property type="protein sequence ID" value="CAG6751232.1"/>
    <property type="molecule type" value="Transcribed_RNA"/>
</dbReference>
<dbReference type="EMBL" id="HBUF01529232">
    <property type="protein sequence ID" value="CAG6751280.1"/>
    <property type="molecule type" value="Transcribed_RNA"/>
</dbReference>
<sequence>MNPKESRVKSVHLVQFAGSLRNFGVFEFPSPIIIRNEVNFVVEFLAKISHIVRVWKHAGNTGDANLITGVRHSEATARFESQLLAGQLHGGSCFGRHVAGSRYLVFER</sequence>
<dbReference type="AlphaFoldDB" id="A0A8D8ZPT8"/>
<dbReference type="EMBL" id="HBUF01529226">
    <property type="protein sequence ID" value="CAG6751247.1"/>
    <property type="molecule type" value="Transcribed_RNA"/>
</dbReference>
<accession>A0A8D8ZPT8</accession>
<evidence type="ECO:0000313" key="1">
    <source>
        <dbReference type="EMBL" id="CAG6751247.1"/>
    </source>
</evidence>
<dbReference type="EMBL" id="HBUF01529230">
    <property type="protein sequence ID" value="CAG6751263.1"/>
    <property type="molecule type" value="Transcribed_RNA"/>
</dbReference>